<dbReference type="PANTHER" id="PTHR19288:SF95">
    <property type="entry name" value="D-GLYCEROL 3-PHOSPHATE PHOSPHATASE"/>
    <property type="match status" value="1"/>
</dbReference>
<feature type="binding site" evidence="4">
    <location>
        <position position="209"/>
    </location>
    <ligand>
        <name>Mg(2+)</name>
        <dbReference type="ChEBI" id="CHEBI:18420"/>
    </ligand>
</feature>
<feature type="active site" description="Nucleophile" evidence="2">
    <location>
        <position position="14"/>
    </location>
</feature>
<evidence type="ECO:0000256" key="3">
    <source>
        <dbReference type="PIRSR" id="PIRSR000915-2"/>
    </source>
</evidence>
<sequence>MVSLATSHDCLLLDLDGTLFRGTQAIEGAAEALARTTTRNLFLTNNALRSAAEVAQHLCELGFDADPGDVITSGRCAAGLLGTELPPGSRVLVVGSDALASEVTGVGLQPVRQWVDEPVAVVQGFSPDIGWRALAEAALAIGAGTPWVATNPDLTLPSERGLVPGNGALVAALRAATGVAPRVVGKPYQAIFRDALSRGHFRLPLVIGDRLDTDIAGANSAGLPSLLVLSGVSTAADAAKAQPAQRPTYIAANLCGIHHDDAGDLRHPGLPPAVHPNGG</sequence>
<dbReference type="EMBL" id="AP022587">
    <property type="protein sequence ID" value="BBY21831.1"/>
    <property type="molecule type" value="Genomic_DNA"/>
</dbReference>
<keyword evidence="4" id="KW-0479">Metal-binding</keyword>
<evidence type="ECO:0000256" key="4">
    <source>
        <dbReference type="PIRSR" id="PIRSR000915-3"/>
    </source>
</evidence>
<dbReference type="Gene3D" id="3.40.50.1000">
    <property type="entry name" value="HAD superfamily/HAD-like"/>
    <property type="match status" value="2"/>
</dbReference>
<dbReference type="InterPro" id="IPR006357">
    <property type="entry name" value="HAD-SF_hydro_IIA"/>
</dbReference>
<keyword evidence="5" id="KW-0378">Hydrolase</keyword>
<dbReference type="AlphaFoldDB" id="A0A7I7Q6S8"/>
<dbReference type="Pfam" id="PF13242">
    <property type="entry name" value="Hydrolase_like"/>
    <property type="match status" value="1"/>
</dbReference>
<name>A0A7I7Q6S8_9MYCO</name>
<dbReference type="InterPro" id="IPR023214">
    <property type="entry name" value="HAD_sf"/>
</dbReference>
<evidence type="ECO:0000313" key="5">
    <source>
        <dbReference type="EMBL" id="BBY21831.1"/>
    </source>
</evidence>
<keyword evidence="6" id="KW-1185">Reference proteome</keyword>
<dbReference type="NCBIfam" id="TIGR01460">
    <property type="entry name" value="HAD-SF-IIA"/>
    <property type="match status" value="1"/>
</dbReference>
<feature type="binding site" evidence="3">
    <location>
        <position position="186"/>
    </location>
    <ligand>
        <name>substrate</name>
    </ligand>
</feature>
<evidence type="ECO:0000313" key="6">
    <source>
        <dbReference type="Proteomes" id="UP000467130"/>
    </source>
</evidence>
<dbReference type="Proteomes" id="UP000467130">
    <property type="component" value="Chromosome"/>
</dbReference>
<reference evidence="5 6" key="1">
    <citation type="journal article" date="2019" name="Emerg. Microbes Infect.">
        <title>Comprehensive subspecies identification of 175 nontuberculous mycobacteria species based on 7547 genomic profiles.</title>
        <authorList>
            <person name="Matsumoto Y."/>
            <person name="Kinjo T."/>
            <person name="Motooka D."/>
            <person name="Nabeya D."/>
            <person name="Jung N."/>
            <person name="Uechi K."/>
            <person name="Horii T."/>
            <person name="Iida T."/>
            <person name="Fujita J."/>
            <person name="Nakamura S."/>
        </authorList>
    </citation>
    <scope>NUCLEOTIDE SEQUENCE [LARGE SCALE GENOMIC DNA]</scope>
    <source>
        <strain evidence="5 6">JCM 17783</strain>
    </source>
</reference>
<dbReference type="GO" id="GO:0046872">
    <property type="term" value="F:metal ion binding"/>
    <property type="evidence" value="ECO:0007669"/>
    <property type="project" value="UniProtKB-KW"/>
</dbReference>
<proteinExistence type="inferred from homology"/>
<evidence type="ECO:0000256" key="1">
    <source>
        <dbReference type="PIRNR" id="PIRNR000915"/>
    </source>
</evidence>
<dbReference type="Pfam" id="PF13344">
    <property type="entry name" value="Hydrolase_6"/>
    <property type="match status" value="1"/>
</dbReference>
<feature type="binding site" evidence="4">
    <location>
        <position position="16"/>
    </location>
    <ligand>
        <name>Mg(2+)</name>
        <dbReference type="ChEBI" id="CHEBI:18420"/>
    </ligand>
</feature>
<dbReference type="PANTHER" id="PTHR19288">
    <property type="entry name" value="4-NITROPHENYLPHOSPHATASE-RELATED"/>
    <property type="match status" value="1"/>
</dbReference>
<comment type="similarity">
    <text evidence="1">Belongs to the HAD-like hydrolase superfamily.</text>
</comment>
<dbReference type="KEGG" id="msto:MSTO_20360"/>
<dbReference type="GO" id="GO:0016791">
    <property type="term" value="F:phosphatase activity"/>
    <property type="evidence" value="ECO:0007669"/>
    <property type="project" value="TreeGrafter"/>
</dbReference>
<protein>
    <submittedName>
        <fullName evidence="5">Hydrolase</fullName>
    </submittedName>
</protein>
<feature type="active site" description="Proton donor" evidence="2">
    <location>
        <position position="16"/>
    </location>
</feature>
<evidence type="ECO:0000256" key="2">
    <source>
        <dbReference type="PIRSR" id="PIRSR000915-1"/>
    </source>
</evidence>
<comment type="cofactor">
    <cofactor evidence="4">
        <name>Mg(2+)</name>
        <dbReference type="ChEBI" id="CHEBI:18420"/>
    </cofactor>
    <text evidence="4">Divalent metal ions. Mg(2+) is the most effective.</text>
</comment>
<dbReference type="InterPro" id="IPR036412">
    <property type="entry name" value="HAD-like_sf"/>
</dbReference>
<keyword evidence="4" id="KW-0460">Magnesium</keyword>
<organism evidence="5 6">
    <name type="scientific">Mycobacterium stomatepiae</name>
    <dbReference type="NCBI Taxonomy" id="470076"/>
    <lineage>
        <taxon>Bacteria</taxon>
        <taxon>Bacillati</taxon>
        <taxon>Actinomycetota</taxon>
        <taxon>Actinomycetes</taxon>
        <taxon>Mycobacteriales</taxon>
        <taxon>Mycobacteriaceae</taxon>
        <taxon>Mycobacterium</taxon>
        <taxon>Mycobacterium simiae complex</taxon>
    </lineage>
</organism>
<accession>A0A7I7Q6S8</accession>
<gene>
    <name evidence="5" type="ORF">MSTO_20360</name>
</gene>
<dbReference type="SUPFAM" id="SSF56784">
    <property type="entry name" value="HAD-like"/>
    <property type="match status" value="1"/>
</dbReference>
<dbReference type="PIRSF" id="PIRSF000915">
    <property type="entry name" value="PGP-type_phosphatase"/>
    <property type="match status" value="1"/>
</dbReference>
<dbReference type="GO" id="GO:0005737">
    <property type="term" value="C:cytoplasm"/>
    <property type="evidence" value="ECO:0007669"/>
    <property type="project" value="TreeGrafter"/>
</dbReference>
<feature type="binding site" evidence="4">
    <location>
        <position position="14"/>
    </location>
    <ligand>
        <name>Mg(2+)</name>
        <dbReference type="ChEBI" id="CHEBI:18420"/>
    </ligand>
</feature>